<organism evidence="2 3">
    <name type="scientific">Nonomuraea dietziae</name>
    <dbReference type="NCBI Taxonomy" id="65515"/>
    <lineage>
        <taxon>Bacteria</taxon>
        <taxon>Bacillati</taxon>
        <taxon>Actinomycetota</taxon>
        <taxon>Actinomycetes</taxon>
        <taxon>Streptosporangiales</taxon>
        <taxon>Streptosporangiaceae</taxon>
        <taxon>Nonomuraea</taxon>
    </lineage>
</organism>
<gene>
    <name evidence="2" type="ORF">FHR33_002523</name>
</gene>
<feature type="transmembrane region" description="Helical" evidence="1">
    <location>
        <begin position="65"/>
        <end position="87"/>
    </location>
</feature>
<dbReference type="Proteomes" id="UP000579945">
    <property type="component" value="Unassembled WGS sequence"/>
</dbReference>
<evidence type="ECO:0000313" key="3">
    <source>
        <dbReference type="Proteomes" id="UP000579945"/>
    </source>
</evidence>
<dbReference type="RefSeq" id="WP_183646232.1">
    <property type="nucleotide sequence ID" value="NZ_BAAAXX010000001.1"/>
</dbReference>
<keyword evidence="3" id="KW-1185">Reference proteome</keyword>
<accession>A0A7W5Y6Y0</accession>
<name>A0A7W5Y6Y0_9ACTN</name>
<keyword evidence="1" id="KW-1133">Transmembrane helix</keyword>
<evidence type="ECO:0000313" key="2">
    <source>
        <dbReference type="EMBL" id="MBB3726663.1"/>
    </source>
</evidence>
<feature type="transmembrane region" description="Helical" evidence="1">
    <location>
        <begin position="93"/>
        <end position="112"/>
    </location>
</feature>
<sequence>MTSSTGDELRAAVAARRDLGPDFEDSIVESFLDKMGKEVDRRVDERMAADSGHMRRQLQQQQNVAGMRLALAIVSLVMGTIATVALTLGESDLLAYLAVWGGVALVNIAFTLSSTRR</sequence>
<dbReference type="EMBL" id="JACIBV010000001">
    <property type="protein sequence ID" value="MBB3726663.1"/>
    <property type="molecule type" value="Genomic_DNA"/>
</dbReference>
<protein>
    <submittedName>
        <fullName evidence="2">Flp pilus assembly protein TadB</fullName>
    </submittedName>
</protein>
<comment type="caution">
    <text evidence="2">The sequence shown here is derived from an EMBL/GenBank/DDBJ whole genome shotgun (WGS) entry which is preliminary data.</text>
</comment>
<reference evidence="2 3" key="1">
    <citation type="submission" date="2020-08" db="EMBL/GenBank/DDBJ databases">
        <title>Sequencing the genomes of 1000 actinobacteria strains.</title>
        <authorList>
            <person name="Klenk H.-P."/>
        </authorList>
    </citation>
    <scope>NUCLEOTIDE SEQUENCE [LARGE SCALE GENOMIC DNA]</scope>
    <source>
        <strain evidence="2 3">DSM 44320</strain>
    </source>
</reference>
<evidence type="ECO:0000256" key="1">
    <source>
        <dbReference type="SAM" id="Phobius"/>
    </source>
</evidence>
<keyword evidence="1" id="KW-0472">Membrane</keyword>
<keyword evidence="1" id="KW-0812">Transmembrane</keyword>
<proteinExistence type="predicted"/>
<dbReference type="GeneID" id="95389015"/>
<dbReference type="AlphaFoldDB" id="A0A7W5Y6Y0"/>